<keyword evidence="6" id="KW-0472">Membrane</keyword>
<protein>
    <submittedName>
        <fullName evidence="8">(Fe-S)-binding protein</fullName>
    </submittedName>
</protein>
<keyword evidence="2" id="KW-0479">Metal-binding</keyword>
<sequence>MHILSQIIFVIIFVSAIALFAKNCRHIARNINLGREENLNDNKTTRIKNLLLLALGQKKMFRNPLVAFLHLFVYAGFIIINIEILEIILDGILGYHRLFAGIGDWYIYLINAFEVLALLVLISCVIFLIRRNIIKVNRLKSIELKGFPKTDANAILVTEIILMSLFLTMNSCDTILNMRGVGEYINTPTTHFLISSLIHPLFNGLSSSTLIIIERAAWWLHIIGILAFMNYLPYSKHLHIILAFPNAYYASLVPRGEMKNMPEIQQEVLYAMQPELAPTEPTTDEPRNFGAKDVFDLSWKNLLDAYTCTECGRCSAACPANMTGKALSPRTIMMKTRDRLEEVGKNISAHKTFKEDGKALLYDYITEEELNACTTCNACVQECPVSISPLDIILQMRRYLVMDASKAPQEWNAMFSNTENNFAPWKFSPDDRDKWATEV</sequence>
<evidence type="ECO:0000256" key="6">
    <source>
        <dbReference type="SAM" id="Phobius"/>
    </source>
</evidence>
<dbReference type="SUPFAM" id="SSF46548">
    <property type="entry name" value="alpha-helical ferredoxin"/>
    <property type="match status" value="1"/>
</dbReference>
<keyword evidence="6" id="KW-1133">Transmembrane helix</keyword>
<keyword evidence="1" id="KW-0004">4Fe-4S</keyword>
<dbReference type="GO" id="GO:0051539">
    <property type="term" value="F:4 iron, 4 sulfur cluster binding"/>
    <property type="evidence" value="ECO:0007669"/>
    <property type="project" value="UniProtKB-KW"/>
</dbReference>
<dbReference type="InterPro" id="IPR036197">
    <property type="entry name" value="NarG-like_sf"/>
</dbReference>
<feature type="transmembrane region" description="Helical" evidence="6">
    <location>
        <begin position="105"/>
        <end position="129"/>
    </location>
</feature>
<organism evidence="8 9">
    <name type="scientific">Arachidicoccus soli</name>
    <dbReference type="NCBI Taxonomy" id="2341117"/>
    <lineage>
        <taxon>Bacteria</taxon>
        <taxon>Pseudomonadati</taxon>
        <taxon>Bacteroidota</taxon>
        <taxon>Chitinophagia</taxon>
        <taxon>Chitinophagales</taxon>
        <taxon>Chitinophagaceae</taxon>
        <taxon>Arachidicoccus</taxon>
    </lineage>
</organism>
<dbReference type="Gene3D" id="1.10.1060.10">
    <property type="entry name" value="Alpha-helical ferredoxin"/>
    <property type="match status" value="1"/>
</dbReference>
<dbReference type="InterPro" id="IPR017896">
    <property type="entry name" value="4Fe4S_Fe-S-bd"/>
</dbReference>
<gene>
    <name evidence="8" type="ORF">D6B99_01645</name>
</gene>
<dbReference type="EMBL" id="CP032489">
    <property type="protein sequence ID" value="AYD46432.1"/>
    <property type="molecule type" value="Genomic_DNA"/>
</dbReference>
<keyword evidence="5" id="KW-0411">Iron-sulfur</keyword>
<feature type="transmembrane region" description="Helical" evidence="6">
    <location>
        <begin position="65"/>
        <end position="85"/>
    </location>
</feature>
<dbReference type="PANTHER" id="PTHR43255">
    <property type="entry name" value="IRON-SULFUR-BINDING OXIDOREDUCTASE FADF-RELATED-RELATED"/>
    <property type="match status" value="1"/>
</dbReference>
<name>A0A386HL97_9BACT</name>
<evidence type="ECO:0000259" key="7">
    <source>
        <dbReference type="PROSITE" id="PS51379"/>
    </source>
</evidence>
<dbReference type="RefSeq" id="WP_119984454.1">
    <property type="nucleotide sequence ID" value="NZ_CP032489.1"/>
</dbReference>
<dbReference type="AlphaFoldDB" id="A0A386HL97"/>
<evidence type="ECO:0000256" key="4">
    <source>
        <dbReference type="ARBA" id="ARBA00023004"/>
    </source>
</evidence>
<dbReference type="InterPro" id="IPR009051">
    <property type="entry name" value="Helical_ferredxn"/>
</dbReference>
<evidence type="ECO:0000313" key="8">
    <source>
        <dbReference type="EMBL" id="AYD46432.1"/>
    </source>
</evidence>
<keyword evidence="9" id="KW-1185">Reference proteome</keyword>
<feature type="transmembrane region" description="Helical" evidence="6">
    <location>
        <begin position="216"/>
        <end position="234"/>
    </location>
</feature>
<keyword evidence="4" id="KW-0408">Iron</keyword>
<dbReference type="PROSITE" id="PS00198">
    <property type="entry name" value="4FE4S_FER_1"/>
    <property type="match status" value="2"/>
</dbReference>
<accession>A0A386HL97</accession>
<dbReference type="OrthoDB" id="9769677at2"/>
<evidence type="ECO:0000313" key="9">
    <source>
        <dbReference type="Proteomes" id="UP000266118"/>
    </source>
</evidence>
<feature type="domain" description="4Fe-4S ferredoxin-type" evidence="7">
    <location>
        <begin position="299"/>
        <end position="328"/>
    </location>
</feature>
<dbReference type="Proteomes" id="UP000266118">
    <property type="component" value="Chromosome"/>
</dbReference>
<evidence type="ECO:0000256" key="2">
    <source>
        <dbReference type="ARBA" id="ARBA00022723"/>
    </source>
</evidence>
<evidence type="ECO:0000256" key="5">
    <source>
        <dbReference type="ARBA" id="ARBA00023014"/>
    </source>
</evidence>
<dbReference type="GO" id="GO:0005886">
    <property type="term" value="C:plasma membrane"/>
    <property type="evidence" value="ECO:0007669"/>
    <property type="project" value="TreeGrafter"/>
</dbReference>
<dbReference type="GO" id="GO:0046872">
    <property type="term" value="F:metal ion binding"/>
    <property type="evidence" value="ECO:0007669"/>
    <property type="project" value="UniProtKB-KW"/>
</dbReference>
<dbReference type="PROSITE" id="PS51379">
    <property type="entry name" value="4FE4S_FER_2"/>
    <property type="match status" value="2"/>
</dbReference>
<evidence type="ECO:0000256" key="3">
    <source>
        <dbReference type="ARBA" id="ARBA00023002"/>
    </source>
</evidence>
<keyword evidence="6" id="KW-0812">Transmembrane</keyword>
<dbReference type="SUPFAM" id="SSF103501">
    <property type="entry name" value="Respiratory nitrate reductase 1 gamma chain"/>
    <property type="match status" value="1"/>
</dbReference>
<evidence type="ECO:0000256" key="1">
    <source>
        <dbReference type="ARBA" id="ARBA00022485"/>
    </source>
</evidence>
<dbReference type="Gene3D" id="1.20.950.20">
    <property type="entry name" value="Transmembrane di-heme cytochromes, Chain C"/>
    <property type="match status" value="1"/>
</dbReference>
<dbReference type="KEGG" id="ark:D6B99_01645"/>
<feature type="domain" description="4Fe-4S ferredoxin-type" evidence="7">
    <location>
        <begin position="363"/>
        <end position="393"/>
    </location>
</feature>
<dbReference type="PANTHER" id="PTHR43255:SF1">
    <property type="entry name" value="IRON-SULFUR-BINDING OXIDOREDUCTASE FADF-RELATED"/>
    <property type="match status" value="1"/>
</dbReference>
<dbReference type="GO" id="GO:0016491">
    <property type="term" value="F:oxidoreductase activity"/>
    <property type="evidence" value="ECO:0007669"/>
    <property type="project" value="UniProtKB-KW"/>
</dbReference>
<proteinExistence type="predicted"/>
<dbReference type="InterPro" id="IPR051460">
    <property type="entry name" value="HdrC_iron-sulfur_subunit"/>
</dbReference>
<dbReference type="InterPro" id="IPR017900">
    <property type="entry name" value="4Fe4S_Fe_S_CS"/>
</dbReference>
<keyword evidence="3" id="KW-0560">Oxidoreductase</keyword>
<reference evidence="8 9" key="1">
    <citation type="submission" date="2018-09" db="EMBL/GenBank/DDBJ databases">
        <title>Arachidicoccus sp. nov., a bacterium isolated from soil.</title>
        <authorList>
            <person name="Weon H.-Y."/>
            <person name="Kwon S.-W."/>
            <person name="Lee S.A."/>
        </authorList>
    </citation>
    <scope>NUCLEOTIDE SEQUENCE [LARGE SCALE GENOMIC DNA]</scope>
    <source>
        <strain evidence="8 9">KIS59-12</strain>
    </source>
</reference>
<dbReference type="Pfam" id="PF13187">
    <property type="entry name" value="Fer4_9"/>
    <property type="match status" value="1"/>
</dbReference>
<feature type="transmembrane region" description="Helical" evidence="6">
    <location>
        <begin position="6"/>
        <end position="24"/>
    </location>
</feature>